<dbReference type="InterPro" id="IPR050091">
    <property type="entry name" value="PKS_NRPS_Biosynth_Enz"/>
</dbReference>
<keyword evidence="1" id="KW-0596">Phosphopantetheine</keyword>
<dbReference type="SMART" id="SM01294">
    <property type="entry name" value="PKS_PP_betabranch"/>
    <property type="match status" value="1"/>
</dbReference>
<keyword evidence="3" id="KW-0808">Transferase</keyword>
<sequence>AALERRAVVVGEDRDGLLSGLAALARGESAAGLVQGTVAEGGKVAFLFTGQGSQRLGMGRELYDAYPVFAEALDAVCDELDPHLERPLKAVLFGEDAEALDRTGFTQPALFAVEVALFRLVEAWGLRPDFLSGHSIGELAAAHVAGVLSLADAAKLVAARGRLMQELPAGGAMVAIQASEDEVLPLLTERVSIAALNGPTSVVIAGDEDAALEIAAGFEAEGRKTKRLTVSHAFHSPRMDGMLDAFREVAEGLTYEAPRIPIVSNLTGGVVSAEEIMTADFWVRHVREAVRFLDGVRTLEAQGVTTYAELGPDGVLTAMAQECVSGDAAAFVSALRKGRTEPVALTAALATLHTRGLALDWPAFFAGTGARAIELPTYAFQRQRFWVENPEEAREAVAAMDSVDARFWEAVEREDLEALAGTLQSEDADALSSLGAVLPMLSSWRRRQGERSTVDAWRYQVTWKPVAARAEGALTGRWLVVATAEEADGTPAEGVVRTLSARGAEVRTVELTADDRTGMAELLREAIADASVAGVFALPSHADGADGLVRTAALAQALGDLGVDAPLWVATRGAVSTGRADGPVDPWQARVWGLGRVAALELAERWGGLVDLPETVDDRALSRLAGVLAAGAGEDQVAVRASGVFGRRLTRSADTGRGRDWRPGAGSVLVTGGTGALGAHVARWLIDKGAEHVVLTSRRGLDAPGAAELRDELAASGARVTVAACDAADREALAALVAGLPAELPLTAVVHAAGVLDDGVLESLTPERFASVLRAKADAAANLHELTRDLDLTAFVLFSSFAGSIGAAGQANYAAANAFLDALAERRRAEGLPATSVAWGPWAEGGMAADEALEQRMRRAGVPPMAADLAIAALQRALDLDETAVTVADIDWERLAPGFTASRPSPLLLELPEARTALEAEGGRSARTAGGGADESSPAQRLAGVPAAERERMLLDLVRSAVADVLGHLDAEAVEADRAFRDLGFDSLTAVELRNRMNTVTGLRLPPTLVYDYPSSSALAAHLRTEILGEESAAEPVAGVPATAAAVADDPIAIVGMSCRFPGGVRSPEELWRLLVSGQDAVTGFPADRGWDLEALYDPDSATENTSYVREGGF</sequence>
<reference evidence="7 8" key="1">
    <citation type="submission" date="2021-06" db="EMBL/GenBank/DDBJ databases">
        <authorList>
            <person name="Pan X."/>
        </authorList>
    </citation>
    <scope>NUCLEOTIDE SEQUENCE [LARGE SCALE GENOMIC DNA]</scope>
    <source>
        <strain evidence="7 8">4503</strain>
    </source>
</reference>
<evidence type="ECO:0000256" key="3">
    <source>
        <dbReference type="ARBA" id="ARBA00022679"/>
    </source>
</evidence>
<dbReference type="RefSeq" id="WP_216348003.1">
    <property type="nucleotide sequence ID" value="NZ_JAHLEM010001079.1"/>
</dbReference>
<dbReference type="Proteomes" id="UP000720508">
    <property type="component" value="Unassembled WGS sequence"/>
</dbReference>
<feature type="non-terminal residue" evidence="7">
    <location>
        <position position="1"/>
    </location>
</feature>
<dbReference type="Pfam" id="PF00698">
    <property type="entry name" value="Acyl_transf_1"/>
    <property type="match status" value="1"/>
</dbReference>
<dbReference type="Pfam" id="PF00109">
    <property type="entry name" value="ketoacyl-synt"/>
    <property type="match status" value="1"/>
</dbReference>
<accession>A0ABS6CWZ9</accession>
<dbReference type="InterPro" id="IPR014043">
    <property type="entry name" value="Acyl_transferase_dom"/>
</dbReference>
<evidence type="ECO:0000313" key="7">
    <source>
        <dbReference type="EMBL" id="MBU3871458.1"/>
    </source>
</evidence>
<evidence type="ECO:0000256" key="2">
    <source>
        <dbReference type="ARBA" id="ARBA00022553"/>
    </source>
</evidence>
<dbReference type="Pfam" id="PF00550">
    <property type="entry name" value="PP-binding"/>
    <property type="match status" value="1"/>
</dbReference>
<dbReference type="InterPro" id="IPR057326">
    <property type="entry name" value="KR_dom"/>
</dbReference>
<protein>
    <submittedName>
        <fullName evidence="7">SDR family NAD(P)-dependent oxidoreductase</fullName>
    </submittedName>
</protein>
<keyword evidence="4" id="KW-0511">Multifunctional enzyme</keyword>
<proteinExistence type="predicted"/>
<dbReference type="InterPro" id="IPR014030">
    <property type="entry name" value="Ketoacyl_synth_N"/>
</dbReference>
<dbReference type="EMBL" id="JAHLEM010001079">
    <property type="protein sequence ID" value="MBU3871458.1"/>
    <property type="molecule type" value="Genomic_DNA"/>
</dbReference>
<dbReference type="PANTHER" id="PTHR43775">
    <property type="entry name" value="FATTY ACID SYNTHASE"/>
    <property type="match status" value="1"/>
</dbReference>
<evidence type="ECO:0000259" key="6">
    <source>
        <dbReference type="PROSITE" id="PS50075"/>
    </source>
</evidence>
<evidence type="ECO:0000256" key="4">
    <source>
        <dbReference type="ARBA" id="ARBA00023268"/>
    </source>
</evidence>
<dbReference type="InterPro" id="IPR009081">
    <property type="entry name" value="PP-bd_ACP"/>
</dbReference>
<feature type="non-terminal residue" evidence="7">
    <location>
        <position position="1114"/>
    </location>
</feature>
<dbReference type="CDD" id="cd08952">
    <property type="entry name" value="KR_1_SDR_x"/>
    <property type="match status" value="1"/>
</dbReference>
<feature type="region of interest" description="Disordered" evidence="5">
    <location>
        <begin position="921"/>
        <end position="944"/>
    </location>
</feature>
<keyword evidence="2" id="KW-0597">Phosphoprotein</keyword>
<dbReference type="InterPro" id="IPR041618">
    <property type="entry name" value="PKS_DE"/>
</dbReference>
<name>A0ABS6CWZ9_9ACTN</name>
<dbReference type="PROSITE" id="PS00012">
    <property type="entry name" value="PHOSPHOPANTETHEINE"/>
    <property type="match status" value="1"/>
</dbReference>
<dbReference type="InterPro" id="IPR013968">
    <property type="entry name" value="PKS_KR"/>
</dbReference>
<comment type="caution">
    <text evidence="7">The sequence shown here is derived from an EMBL/GenBank/DDBJ whole genome shotgun (WGS) entry which is preliminary data.</text>
</comment>
<dbReference type="SMART" id="SM00823">
    <property type="entry name" value="PKS_PP"/>
    <property type="match status" value="1"/>
</dbReference>
<dbReference type="InterPro" id="IPR006162">
    <property type="entry name" value="Ppantetheine_attach_site"/>
</dbReference>
<dbReference type="InterPro" id="IPR020806">
    <property type="entry name" value="PKS_PP-bd"/>
</dbReference>
<dbReference type="PROSITE" id="PS50075">
    <property type="entry name" value="CARRIER"/>
    <property type="match status" value="1"/>
</dbReference>
<dbReference type="Pfam" id="PF18369">
    <property type="entry name" value="PKS_DE"/>
    <property type="match status" value="1"/>
</dbReference>
<gene>
    <name evidence="7" type="ORF">KN815_47655</name>
</gene>
<organism evidence="7 8">
    <name type="scientific">Streptomyces niphimycinicus</name>
    <dbReference type="NCBI Taxonomy" id="2842201"/>
    <lineage>
        <taxon>Bacteria</taxon>
        <taxon>Bacillati</taxon>
        <taxon>Actinomycetota</taxon>
        <taxon>Actinomycetes</taxon>
        <taxon>Kitasatosporales</taxon>
        <taxon>Streptomycetaceae</taxon>
        <taxon>Streptomyces</taxon>
    </lineage>
</organism>
<dbReference type="Pfam" id="PF08659">
    <property type="entry name" value="KR"/>
    <property type="match status" value="1"/>
</dbReference>
<feature type="domain" description="Carrier" evidence="6">
    <location>
        <begin position="952"/>
        <end position="1027"/>
    </location>
</feature>
<evidence type="ECO:0000256" key="1">
    <source>
        <dbReference type="ARBA" id="ARBA00022450"/>
    </source>
</evidence>
<dbReference type="SMART" id="SM00822">
    <property type="entry name" value="PKS_KR"/>
    <property type="match status" value="1"/>
</dbReference>
<evidence type="ECO:0000256" key="5">
    <source>
        <dbReference type="SAM" id="MobiDB-lite"/>
    </source>
</evidence>
<dbReference type="PANTHER" id="PTHR43775:SF51">
    <property type="entry name" value="INACTIVE PHENOLPHTHIOCEROL SYNTHESIS POLYKETIDE SYNTHASE TYPE I PKS1-RELATED"/>
    <property type="match status" value="1"/>
</dbReference>
<evidence type="ECO:0000313" key="8">
    <source>
        <dbReference type="Proteomes" id="UP000720508"/>
    </source>
</evidence>
<keyword evidence="8" id="KW-1185">Reference proteome</keyword>
<dbReference type="SMART" id="SM00827">
    <property type="entry name" value="PKS_AT"/>
    <property type="match status" value="1"/>
</dbReference>